<organism evidence="1 2">
    <name type="scientific">Dermatophagoides pteronyssinus</name>
    <name type="common">European house dust mite</name>
    <dbReference type="NCBI Taxonomy" id="6956"/>
    <lineage>
        <taxon>Eukaryota</taxon>
        <taxon>Metazoa</taxon>
        <taxon>Ecdysozoa</taxon>
        <taxon>Arthropoda</taxon>
        <taxon>Chelicerata</taxon>
        <taxon>Arachnida</taxon>
        <taxon>Acari</taxon>
        <taxon>Acariformes</taxon>
        <taxon>Sarcoptiformes</taxon>
        <taxon>Astigmata</taxon>
        <taxon>Psoroptidia</taxon>
        <taxon>Analgoidea</taxon>
        <taxon>Pyroglyphidae</taxon>
        <taxon>Dermatophagoidinae</taxon>
        <taxon>Dermatophagoides</taxon>
    </lineage>
</organism>
<dbReference type="InParanoid" id="A0A6P6XM40"/>
<gene>
    <name evidence="2" type="primary">LOC113788740</name>
</gene>
<evidence type="ECO:0000313" key="2">
    <source>
        <dbReference type="RefSeq" id="XP_027193991.1"/>
    </source>
</evidence>
<proteinExistence type="predicted"/>
<dbReference type="OrthoDB" id="6500300at2759"/>
<name>A0A6P6XM40_DERPT</name>
<protein>
    <submittedName>
        <fullName evidence="2">Uncharacterized protein LOC113788740</fullName>
    </submittedName>
</protein>
<dbReference type="Proteomes" id="UP000515146">
    <property type="component" value="Unplaced"/>
</dbReference>
<evidence type="ECO:0000313" key="1">
    <source>
        <dbReference type="Proteomes" id="UP000515146"/>
    </source>
</evidence>
<reference evidence="2" key="1">
    <citation type="submission" date="2025-08" db="UniProtKB">
        <authorList>
            <consortium name="RefSeq"/>
        </authorList>
    </citation>
    <scope>IDENTIFICATION</scope>
    <source>
        <strain evidence="2">Airmid</strain>
    </source>
</reference>
<dbReference type="GeneID" id="113788740"/>
<sequence>MMMMKHLMRIISPPSSIIVIVFIAIISISSLVESSQYLLSKKSGCSEKDQRRIDEIASRFYAPGPNAPYFPTNYQELRPFCREIRNVSKTIETFMLRCFTKEVVQYAKIMFYTVNRQMRNYCSKRTKRLTKLLKLAPCINRHLRTETICIDNWLRDFSRIQDLENDKDKIIHGCCLTADVYICFDDLIEKYECSRKNRFEIMDFLTNISSDLQTVCGEYTHQTDACDTKKPKLKFHANSTSTNGGKNSLDRITRRQNALRFKTPMFVLIDLLDSFADPDSIIG</sequence>
<dbReference type="OMA" id="KFHANST"/>
<dbReference type="KEGG" id="dpte:113788740"/>
<keyword evidence="1" id="KW-1185">Reference proteome</keyword>
<dbReference type="PANTHER" id="PTHR33964:SF1">
    <property type="entry name" value="RE45066P"/>
    <property type="match status" value="1"/>
</dbReference>
<dbReference type="AlphaFoldDB" id="A0A6P6XM40"/>
<dbReference type="PANTHER" id="PTHR33964">
    <property type="entry name" value="RE45066P-RELATED"/>
    <property type="match status" value="1"/>
</dbReference>
<dbReference type="RefSeq" id="XP_027193991.1">
    <property type="nucleotide sequence ID" value="XM_027338190.1"/>
</dbReference>
<accession>A0A6P6XM40</accession>